<name>A0A8J2KLL3_9HEXA</name>
<proteinExistence type="predicted"/>
<comment type="caution">
    <text evidence="2">The sequence shown here is derived from an EMBL/GenBank/DDBJ whole genome shotgun (WGS) entry which is preliminary data.</text>
</comment>
<gene>
    <name evidence="2" type="ORF">AFUS01_LOCUS26384</name>
</gene>
<keyword evidence="1" id="KW-0732">Signal</keyword>
<accession>A0A8J2KLL3</accession>
<evidence type="ECO:0000313" key="2">
    <source>
        <dbReference type="EMBL" id="CAG7815721.1"/>
    </source>
</evidence>
<keyword evidence="3" id="KW-1185">Reference proteome</keyword>
<sequence length="129" mass="14069">MGHWSEFVVTLYEAFFCVGLQWGAWNTLFQGESCGGEPGDGALERFSDKVMVVGAMTGPGVLPLIKVPHNVKINAAYYVPNVLKPLLEDGMAKLYGKDAWKGVVHHDAASLHAAMYTRAFAAELKTKRA</sequence>
<dbReference type="AlphaFoldDB" id="A0A8J2KLL3"/>
<organism evidence="2 3">
    <name type="scientific">Allacma fusca</name>
    <dbReference type="NCBI Taxonomy" id="39272"/>
    <lineage>
        <taxon>Eukaryota</taxon>
        <taxon>Metazoa</taxon>
        <taxon>Ecdysozoa</taxon>
        <taxon>Arthropoda</taxon>
        <taxon>Hexapoda</taxon>
        <taxon>Collembola</taxon>
        <taxon>Symphypleona</taxon>
        <taxon>Sminthuridae</taxon>
        <taxon>Allacma</taxon>
    </lineage>
</organism>
<evidence type="ECO:0000313" key="3">
    <source>
        <dbReference type="Proteomes" id="UP000708208"/>
    </source>
</evidence>
<evidence type="ECO:0000256" key="1">
    <source>
        <dbReference type="SAM" id="SignalP"/>
    </source>
</evidence>
<feature type="signal peptide" evidence="1">
    <location>
        <begin position="1"/>
        <end position="19"/>
    </location>
</feature>
<feature type="chain" id="PRO_5035240298" evidence="1">
    <location>
        <begin position="20"/>
        <end position="129"/>
    </location>
</feature>
<protein>
    <submittedName>
        <fullName evidence="2">Uncharacterized protein</fullName>
    </submittedName>
</protein>
<dbReference type="OrthoDB" id="8045861at2759"/>
<dbReference type="EMBL" id="CAJVCH010351817">
    <property type="protein sequence ID" value="CAG7815721.1"/>
    <property type="molecule type" value="Genomic_DNA"/>
</dbReference>
<reference evidence="2" key="1">
    <citation type="submission" date="2021-06" db="EMBL/GenBank/DDBJ databases">
        <authorList>
            <person name="Hodson N. C."/>
            <person name="Mongue J. A."/>
            <person name="Jaron S. K."/>
        </authorList>
    </citation>
    <scope>NUCLEOTIDE SEQUENCE</scope>
</reference>
<dbReference type="Proteomes" id="UP000708208">
    <property type="component" value="Unassembled WGS sequence"/>
</dbReference>